<keyword evidence="6" id="KW-1185">Reference proteome</keyword>
<dbReference type="Gene3D" id="3.40.50.300">
    <property type="entry name" value="P-loop containing nucleotide triphosphate hydrolases"/>
    <property type="match status" value="1"/>
</dbReference>
<dbReference type="PROSITE" id="PS50125">
    <property type="entry name" value="GUANYLATE_CYCLASE_2"/>
    <property type="match status" value="1"/>
</dbReference>
<dbReference type="SUPFAM" id="SSF52540">
    <property type="entry name" value="P-loop containing nucleoside triphosphate hydrolases"/>
    <property type="match status" value="1"/>
</dbReference>
<dbReference type="GO" id="GO:0004016">
    <property type="term" value="F:adenylate cyclase activity"/>
    <property type="evidence" value="ECO:0007669"/>
    <property type="project" value="TreeGrafter"/>
</dbReference>
<dbReference type="Proteomes" id="UP000663866">
    <property type="component" value="Unassembled WGS sequence"/>
</dbReference>
<dbReference type="AlphaFoldDB" id="A0A819N6U9"/>
<protein>
    <recommendedName>
        <fullName evidence="4">Guanylate cyclase domain-containing protein</fullName>
    </recommendedName>
</protein>
<dbReference type="InterPro" id="IPR029787">
    <property type="entry name" value="Nucleotide_cyclase"/>
</dbReference>
<dbReference type="Pfam" id="PF13191">
    <property type="entry name" value="AAA_16"/>
    <property type="match status" value="1"/>
</dbReference>
<dbReference type="InterPro" id="IPR001054">
    <property type="entry name" value="A/G_cyclase"/>
</dbReference>
<gene>
    <name evidence="5" type="ORF">OVN521_LOCUS14492</name>
</gene>
<evidence type="ECO:0000256" key="3">
    <source>
        <dbReference type="ARBA" id="ARBA00023239"/>
    </source>
</evidence>
<dbReference type="InterPro" id="IPR027417">
    <property type="entry name" value="P-loop_NTPase"/>
</dbReference>
<dbReference type="GO" id="GO:0009190">
    <property type="term" value="P:cyclic nucleotide biosynthetic process"/>
    <property type="evidence" value="ECO:0007669"/>
    <property type="project" value="InterPro"/>
</dbReference>
<evidence type="ECO:0000256" key="2">
    <source>
        <dbReference type="ARBA" id="ARBA00022840"/>
    </source>
</evidence>
<dbReference type="GO" id="GO:0005524">
    <property type="term" value="F:ATP binding"/>
    <property type="evidence" value="ECO:0007669"/>
    <property type="project" value="UniProtKB-KW"/>
</dbReference>
<dbReference type="GO" id="GO:0005737">
    <property type="term" value="C:cytoplasm"/>
    <property type="evidence" value="ECO:0007669"/>
    <property type="project" value="TreeGrafter"/>
</dbReference>
<keyword evidence="3" id="KW-0456">Lyase</keyword>
<dbReference type="EMBL" id="CAJOBG010002205">
    <property type="protein sequence ID" value="CAF3991117.1"/>
    <property type="molecule type" value="Genomic_DNA"/>
</dbReference>
<evidence type="ECO:0000313" key="5">
    <source>
        <dbReference type="EMBL" id="CAF3991117.1"/>
    </source>
</evidence>
<reference evidence="5" key="1">
    <citation type="submission" date="2021-02" db="EMBL/GenBank/DDBJ databases">
        <authorList>
            <person name="Nowell W R."/>
        </authorList>
    </citation>
    <scope>NUCLEOTIDE SEQUENCE</scope>
</reference>
<organism evidence="5 6">
    <name type="scientific">Rotaria magnacalcarata</name>
    <dbReference type="NCBI Taxonomy" id="392030"/>
    <lineage>
        <taxon>Eukaryota</taxon>
        <taxon>Metazoa</taxon>
        <taxon>Spiralia</taxon>
        <taxon>Gnathifera</taxon>
        <taxon>Rotifera</taxon>
        <taxon>Eurotatoria</taxon>
        <taxon>Bdelloidea</taxon>
        <taxon>Philodinida</taxon>
        <taxon>Philodinidae</taxon>
        <taxon>Rotaria</taxon>
    </lineage>
</organism>
<keyword evidence="2" id="KW-0067">ATP-binding</keyword>
<evidence type="ECO:0000313" key="6">
    <source>
        <dbReference type="Proteomes" id="UP000663866"/>
    </source>
</evidence>
<dbReference type="CDD" id="cd07302">
    <property type="entry name" value="CHD"/>
    <property type="match status" value="1"/>
</dbReference>
<dbReference type="InterPro" id="IPR041664">
    <property type="entry name" value="AAA_16"/>
</dbReference>
<dbReference type="Gene3D" id="3.30.70.1230">
    <property type="entry name" value="Nucleotide cyclase"/>
    <property type="match status" value="2"/>
</dbReference>
<dbReference type="PANTHER" id="PTHR16305">
    <property type="entry name" value="TESTICULAR SOLUBLE ADENYLYL CYCLASE"/>
    <property type="match status" value="1"/>
</dbReference>
<accession>A0A819N6U9</accession>
<evidence type="ECO:0000256" key="1">
    <source>
        <dbReference type="ARBA" id="ARBA00022741"/>
    </source>
</evidence>
<sequence length="1150" mass="133119">MTKTNNEHRKSIDGQSMYLPSNQSCSFIYQLPDVVLQRKHDRKMPYAETFNGIILFADVSGFTEMCQKYSIDVQRGVNQLANALNGYMAPIVEAILREKGDVYKFAGDAVLGLWPFANDSIEHKREQAKRVIACALYMKKSFCNYMTPIGTVLNIKSAIAMGSYSLIFLRGNTSACSKILDEYGPKVQLTARHANFYSETMKKNNAGKHQSINYVNKTGLTEEMIEHCRSNLVNYYVCYGSAVVSARNAEHECKSQDIIVDMATWLLLDSDSEYMHEKFTIEHDDEDVEIPSRSSNHQTEMIGQGPSNTITTAISKHLTPPNKNREILPIRKILCHYIKDIRLHGRRNDIVKDINLSDSYSSMSTDSIELNDDNDALKDPKILNQDRSRDNFLNVWNIPKTSLLDGVLGHPLRCEYTVIGRKVNMAARLMVNYPGIVACDDETYHKAHLEERYFEFLPTVPLKGLTVSTSMRRYKGQDDDEHNMTVFVFPIINREDEWNLIFEYIEEVIKHSCTTIHCVFLTGLTGVGRSRLLAHVNEELIYDTRNIRRVAYNASFEHVQLFGYALKQLFKKLLYTELQESDALLQLLQSLLPNHEKYLYLLRPFFDKLSVDIDKLTGVLKRTVLEEIIRELICNATNPTYEIMNYQPQPTIFIIDDVQYIDKESWQYLNLLGSAPTSLLVMAMRDPTLNDDELHTRMDTLRDLPTTKHILLMGLDNRYLSTLACQAMFVQRIPKDLEILITRKSDKGRPQHIIQLLSDLLSNQIIRIETINNDDDLNDGYIEGIQKYLWKRVVKHDPATGNIKILFEYVEPQLCRICDLDRNKFWTHTAVIENINAHVKIDKLRDFEKRIAKISSLFTKNISKRIIVHAITNYDIHTNELLTLHQHHLNNNKHHTIGFNADLLKINSAFSQLYRAQIFECAWLDFEARKNSTIARLLQEKNLTPICCCPENVTKQIENCHMFTFKDPTLKEATLATIIDQFQHDYSSKMAIFLESNNHLCKSCGGDSNSLIFLTPVQSMKLGMSVLDTFHERKLNQLNRRLQYIIFNHFSMQQTYLANDKEDKQIDDDDDDDHDHDHDRLPLIQIKHNSLLNNDKRQEKNLMQKFHQNLYHQKLNEKRKYFHELRTNIKQIGTLAQNTKPLSSFSPMGK</sequence>
<proteinExistence type="predicted"/>
<comment type="caution">
    <text evidence="5">The sequence shown here is derived from an EMBL/GenBank/DDBJ whole genome shotgun (WGS) entry which is preliminary data.</text>
</comment>
<dbReference type="GO" id="GO:0035556">
    <property type="term" value="P:intracellular signal transduction"/>
    <property type="evidence" value="ECO:0007669"/>
    <property type="project" value="InterPro"/>
</dbReference>
<name>A0A819N6U9_9BILA</name>
<feature type="domain" description="Guanylate cyclase" evidence="4">
    <location>
        <begin position="53"/>
        <end position="194"/>
    </location>
</feature>
<keyword evidence="1" id="KW-0547">Nucleotide-binding</keyword>
<evidence type="ECO:0000259" key="4">
    <source>
        <dbReference type="PROSITE" id="PS50125"/>
    </source>
</evidence>
<dbReference type="SUPFAM" id="SSF55073">
    <property type="entry name" value="Nucleotide cyclase"/>
    <property type="match status" value="2"/>
</dbReference>
<dbReference type="PANTHER" id="PTHR16305:SF28">
    <property type="entry name" value="GUANYLATE CYCLASE DOMAIN-CONTAINING PROTEIN"/>
    <property type="match status" value="1"/>
</dbReference>